<proteinExistence type="predicted"/>
<reference evidence="2 3" key="1">
    <citation type="submission" date="2020-08" db="EMBL/GenBank/DDBJ databases">
        <title>Genomic Encyclopedia of Type Strains, Phase IV (KMG-IV): sequencing the most valuable type-strain genomes for metagenomic binning, comparative biology and taxonomic classification.</title>
        <authorList>
            <person name="Goeker M."/>
        </authorList>
    </citation>
    <scope>NUCLEOTIDE SEQUENCE [LARGE SCALE GENOMIC DNA]</scope>
    <source>
        <strain evidence="2 3">DSM 101806</strain>
    </source>
</reference>
<protein>
    <submittedName>
        <fullName evidence="2">Uncharacterized protein</fullName>
    </submittedName>
</protein>
<evidence type="ECO:0000313" key="3">
    <source>
        <dbReference type="Proteomes" id="UP000557392"/>
    </source>
</evidence>
<dbReference type="RefSeq" id="WP_184000226.1">
    <property type="nucleotide sequence ID" value="NZ_JACIEH010000004.1"/>
</dbReference>
<organism evidence="2 3">
    <name type="scientific">Sphingomonas kyeonggiensis</name>
    <dbReference type="NCBI Taxonomy" id="1268553"/>
    <lineage>
        <taxon>Bacteria</taxon>
        <taxon>Pseudomonadati</taxon>
        <taxon>Pseudomonadota</taxon>
        <taxon>Alphaproteobacteria</taxon>
        <taxon>Sphingomonadales</taxon>
        <taxon>Sphingomonadaceae</taxon>
        <taxon>Sphingomonas</taxon>
    </lineage>
</organism>
<sequence>MTGRSLEDCLQAIGQAIADVIDGDPDGAFLYAEVEPDMVYEALFLDRNGSVEYIDTSDVLSKALFDAWSASEPGKVWSTLSYAIVGSAFDASFQYPDEISDDEGPEDRRRRVLKARYGDKPIKYPPPPSDAMEV</sequence>
<feature type="compositionally biased region" description="Pro residues" evidence="1">
    <location>
        <begin position="123"/>
        <end position="134"/>
    </location>
</feature>
<feature type="region of interest" description="Disordered" evidence="1">
    <location>
        <begin position="95"/>
        <end position="134"/>
    </location>
</feature>
<keyword evidence="3" id="KW-1185">Reference proteome</keyword>
<dbReference type="Proteomes" id="UP000557392">
    <property type="component" value="Unassembled WGS sequence"/>
</dbReference>
<dbReference type="EMBL" id="JACIEH010000004">
    <property type="protein sequence ID" value="MBB4100864.1"/>
    <property type="molecule type" value="Genomic_DNA"/>
</dbReference>
<name>A0A7W6NY66_9SPHN</name>
<gene>
    <name evidence="2" type="ORF">GGR46_004453</name>
</gene>
<comment type="caution">
    <text evidence="2">The sequence shown here is derived from an EMBL/GenBank/DDBJ whole genome shotgun (WGS) entry which is preliminary data.</text>
</comment>
<accession>A0A7W6NY66</accession>
<evidence type="ECO:0000256" key="1">
    <source>
        <dbReference type="SAM" id="MobiDB-lite"/>
    </source>
</evidence>
<evidence type="ECO:0000313" key="2">
    <source>
        <dbReference type="EMBL" id="MBB4100864.1"/>
    </source>
</evidence>
<dbReference type="AlphaFoldDB" id="A0A7W6NY66"/>